<dbReference type="GO" id="GO:0055085">
    <property type="term" value="P:transmembrane transport"/>
    <property type="evidence" value="ECO:0007669"/>
    <property type="project" value="InterPro"/>
</dbReference>
<dbReference type="InterPro" id="IPR000515">
    <property type="entry name" value="MetI-like"/>
</dbReference>
<comment type="similarity">
    <text evidence="2">Belongs to the binding-protein-dependent transport system permease family. CysTW subfamily.</text>
</comment>
<proteinExistence type="inferred from homology"/>
<keyword evidence="4" id="KW-1003">Cell membrane</keyword>
<sequence length="328" mass="37539">MSTGFSANMSFIRRAFQAKRRPTKLSKPHNRTWRDYALILVPYLWMILFFLLPFLIIFKISLSVSEIAIPPYSPLVTFEEGAMQIILHLENYTSIFTDEDGTYFRSYVKSLQVAGLSTLFCLIIGYPIAWALATCKPTARNVLFMLVIMPSWTSFVVRIYSWMTIMKRDGLINDILMGIGIIDSPIQMLQTDFAVYVGITYCYLPYMVLPLFSALMKVDYSLIEASYDLGCRPVKTFFNSLIPQTKSGIIAGSMLVFIPALGEYVIPELLGGKGSILIGRILWQEFFNNRDWPLASAVAIIMLIILVIPIVWFYKIERKEQEKLYAQK</sequence>
<dbReference type="PANTHER" id="PTHR42929">
    <property type="entry name" value="INNER MEMBRANE ABC TRANSPORTER PERMEASE PROTEIN YDCU-RELATED-RELATED"/>
    <property type="match status" value="1"/>
</dbReference>
<feature type="transmembrane region" description="Helical" evidence="8">
    <location>
        <begin position="36"/>
        <end position="58"/>
    </location>
</feature>
<name>E8LLW6_SUCHY</name>
<dbReference type="SUPFAM" id="SSF161098">
    <property type="entry name" value="MetI-like"/>
    <property type="match status" value="1"/>
</dbReference>
<dbReference type="STRING" id="762983.HMPREF9444_01739"/>
<dbReference type="Proteomes" id="UP000018458">
    <property type="component" value="Unassembled WGS sequence"/>
</dbReference>
<dbReference type="CDD" id="cd06261">
    <property type="entry name" value="TM_PBP2"/>
    <property type="match status" value="1"/>
</dbReference>
<evidence type="ECO:0000256" key="7">
    <source>
        <dbReference type="ARBA" id="ARBA00023136"/>
    </source>
</evidence>
<evidence type="ECO:0000256" key="3">
    <source>
        <dbReference type="ARBA" id="ARBA00022448"/>
    </source>
</evidence>
<dbReference type="PROSITE" id="PS50928">
    <property type="entry name" value="ABC_TM1"/>
    <property type="match status" value="1"/>
</dbReference>
<comment type="caution">
    <text evidence="10">The sequence shown here is derived from an EMBL/GenBank/DDBJ whole genome shotgun (WGS) entry which is preliminary data.</text>
</comment>
<dbReference type="InterPro" id="IPR035906">
    <property type="entry name" value="MetI-like_sf"/>
</dbReference>
<keyword evidence="7 8" id="KW-0472">Membrane</keyword>
<dbReference type="Pfam" id="PF00528">
    <property type="entry name" value="BPD_transp_1"/>
    <property type="match status" value="1"/>
</dbReference>
<comment type="subcellular location">
    <subcellularLocation>
        <location evidence="1 8">Cell membrane</location>
        <topology evidence="1 8">Multi-pass membrane protein</topology>
    </subcellularLocation>
</comment>
<feature type="transmembrane region" description="Helical" evidence="8">
    <location>
        <begin position="113"/>
        <end position="133"/>
    </location>
</feature>
<gene>
    <name evidence="10" type="ORF">HMPREF9444_01739</name>
</gene>
<accession>E8LLW6</accession>
<dbReference type="HOGENOM" id="CLU_016047_18_3_6"/>
<protein>
    <submittedName>
        <fullName evidence="10">ABC transporter, permease protein</fullName>
    </submittedName>
</protein>
<evidence type="ECO:0000259" key="9">
    <source>
        <dbReference type="PROSITE" id="PS50928"/>
    </source>
</evidence>
<keyword evidence="6 8" id="KW-1133">Transmembrane helix</keyword>
<dbReference type="RefSeq" id="WP_009143904.1">
    <property type="nucleotide sequence ID" value="NZ_GL831047.1"/>
</dbReference>
<dbReference type="AlphaFoldDB" id="E8LLW6"/>
<keyword evidence="11" id="KW-1185">Reference proteome</keyword>
<feature type="transmembrane region" description="Helical" evidence="8">
    <location>
        <begin position="193"/>
        <end position="212"/>
    </location>
</feature>
<dbReference type="eggNOG" id="COG1176">
    <property type="taxonomic scope" value="Bacteria"/>
</dbReference>
<evidence type="ECO:0000256" key="6">
    <source>
        <dbReference type="ARBA" id="ARBA00022989"/>
    </source>
</evidence>
<feature type="transmembrane region" description="Helical" evidence="8">
    <location>
        <begin position="292"/>
        <end position="314"/>
    </location>
</feature>
<feature type="domain" description="ABC transmembrane type-1" evidence="9">
    <location>
        <begin position="107"/>
        <end position="313"/>
    </location>
</feature>
<keyword evidence="5 8" id="KW-0812">Transmembrane</keyword>
<keyword evidence="3 8" id="KW-0813">Transport</keyword>
<organism evidence="10 11">
    <name type="scientific">Succinatimonas hippei (strain DSM 22608 / JCM 16073 / KCTC 15190 / YIT 12066)</name>
    <dbReference type="NCBI Taxonomy" id="762983"/>
    <lineage>
        <taxon>Bacteria</taxon>
        <taxon>Pseudomonadati</taxon>
        <taxon>Pseudomonadota</taxon>
        <taxon>Gammaproteobacteria</taxon>
        <taxon>Aeromonadales</taxon>
        <taxon>Succinivibrionaceae</taxon>
        <taxon>Succinatimonas</taxon>
    </lineage>
</organism>
<evidence type="ECO:0000313" key="11">
    <source>
        <dbReference type="Proteomes" id="UP000018458"/>
    </source>
</evidence>
<evidence type="ECO:0000256" key="5">
    <source>
        <dbReference type="ARBA" id="ARBA00022692"/>
    </source>
</evidence>
<dbReference type="Gene3D" id="1.10.3720.10">
    <property type="entry name" value="MetI-like"/>
    <property type="match status" value="1"/>
</dbReference>
<dbReference type="GO" id="GO:0005886">
    <property type="term" value="C:plasma membrane"/>
    <property type="evidence" value="ECO:0007669"/>
    <property type="project" value="UniProtKB-SubCell"/>
</dbReference>
<evidence type="ECO:0000256" key="2">
    <source>
        <dbReference type="ARBA" id="ARBA00007069"/>
    </source>
</evidence>
<evidence type="ECO:0000256" key="4">
    <source>
        <dbReference type="ARBA" id="ARBA00022475"/>
    </source>
</evidence>
<dbReference type="PANTHER" id="PTHR42929:SF3">
    <property type="entry name" value="PUTRESCINE TRANSPORT SYSTEM PERMEASE PROTEIN POTH"/>
    <property type="match status" value="1"/>
</dbReference>
<evidence type="ECO:0000256" key="8">
    <source>
        <dbReference type="RuleBase" id="RU363032"/>
    </source>
</evidence>
<evidence type="ECO:0000256" key="1">
    <source>
        <dbReference type="ARBA" id="ARBA00004651"/>
    </source>
</evidence>
<dbReference type="EMBL" id="AEVO01000117">
    <property type="protein sequence ID" value="EFY06479.1"/>
    <property type="molecule type" value="Genomic_DNA"/>
</dbReference>
<evidence type="ECO:0000313" key="10">
    <source>
        <dbReference type="EMBL" id="EFY06479.1"/>
    </source>
</evidence>
<feature type="transmembrane region" description="Helical" evidence="8">
    <location>
        <begin position="139"/>
        <end position="160"/>
    </location>
</feature>
<reference evidence="10 11" key="1">
    <citation type="submission" date="2011-01" db="EMBL/GenBank/DDBJ databases">
        <authorList>
            <person name="Weinstock G."/>
            <person name="Sodergren E."/>
            <person name="Clifton S."/>
            <person name="Fulton L."/>
            <person name="Fulton B."/>
            <person name="Courtney L."/>
            <person name="Fronick C."/>
            <person name="Harrison M."/>
            <person name="Strong C."/>
            <person name="Farmer C."/>
            <person name="Delahaunty K."/>
            <person name="Markovic C."/>
            <person name="Hall O."/>
            <person name="Minx P."/>
            <person name="Tomlinson C."/>
            <person name="Mitreva M."/>
            <person name="Hou S."/>
            <person name="Chen J."/>
            <person name="Wollam A."/>
            <person name="Pepin K.H."/>
            <person name="Johnson M."/>
            <person name="Bhonagiri V."/>
            <person name="Zhang X."/>
            <person name="Suruliraj S."/>
            <person name="Warren W."/>
            <person name="Chinwalla A."/>
            <person name="Mardis E.R."/>
            <person name="Wilson R.K."/>
        </authorList>
    </citation>
    <scope>NUCLEOTIDE SEQUENCE [LARGE SCALE GENOMIC DNA]</scope>
    <source>
        <strain evidence="11">DSM 22608 / JCM 16073 / KCTC 15190 / YIT 12066</strain>
    </source>
</reference>